<keyword evidence="5" id="KW-0819">tRNA processing</keyword>
<dbReference type="GO" id="GO:1990481">
    <property type="term" value="P:mRNA pseudouridine synthesis"/>
    <property type="evidence" value="ECO:0007669"/>
    <property type="project" value="TreeGrafter"/>
</dbReference>
<feature type="compositionally biased region" description="Basic and acidic residues" evidence="9">
    <location>
        <begin position="46"/>
        <end position="73"/>
    </location>
</feature>
<organism evidence="11 12">
    <name type="scientific">Nannochloropsis salina CCMP1776</name>
    <dbReference type="NCBI Taxonomy" id="1027361"/>
    <lineage>
        <taxon>Eukaryota</taxon>
        <taxon>Sar</taxon>
        <taxon>Stramenopiles</taxon>
        <taxon>Ochrophyta</taxon>
        <taxon>Eustigmatophyceae</taxon>
        <taxon>Eustigmatales</taxon>
        <taxon>Monodopsidaceae</taxon>
        <taxon>Microchloropsis</taxon>
        <taxon>Microchloropsis salina</taxon>
    </lineage>
</organism>
<dbReference type="InterPro" id="IPR020097">
    <property type="entry name" value="PsdUridine_synth_TruA_a/b_dom"/>
</dbReference>
<dbReference type="GO" id="GO:0005634">
    <property type="term" value="C:nucleus"/>
    <property type="evidence" value="ECO:0007669"/>
    <property type="project" value="UniProtKB-SubCell"/>
</dbReference>
<feature type="compositionally biased region" description="Low complexity" evidence="9">
    <location>
        <begin position="243"/>
        <end position="254"/>
    </location>
</feature>
<dbReference type="GO" id="GO:0006397">
    <property type="term" value="P:mRNA processing"/>
    <property type="evidence" value="ECO:0007669"/>
    <property type="project" value="UniProtKB-KW"/>
</dbReference>
<feature type="compositionally biased region" description="Basic and acidic residues" evidence="9">
    <location>
        <begin position="177"/>
        <end position="188"/>
    </location>
</feature>
<accession>A0A4D9D7P8</accession>
<proteinExistence type="inferred from homology"/>
<comment type="catalytic activity">
    <reaction evidence="8">
        <text>a uridine in tRNA = a pseudouridine in tRNA</text>
        <dbReference type="Rhea" id="RHEA:54572"/>
        <dbReference type="Rhea" id="RHEA-COMP:13339"/>
        <dbReference type="Rhea" id="RHEA-COMP:13934"/>
        <dbReference type="ChEBI" id="CHEBI:65314"/>
        <dbReference type="ChEBI" id="CHEBI:65315"/>
    </reaction>
</comment>
<dbReference type="OrthoDB" id="10256309at2759"/>
<feature type="region of interest" description="Disordered" evidence="9">
    <location>
        <begin position="777"/>
        <end position="833"/>
    </location>
</feature>
<keyword evidence="7" id="KW-0539">Nucleus</keyword>
<gene>
    <name evidence="11" type="ORF">NSK_004084</name>
</gene>
<evidence type="ECO:0000256" key="5">
    <source>
        <dbReference type="ARBA" id="ARBA00022694"/>
    </source>
</evidence>
<comment type="caution">
    <text evidence="11">The sequence shown here is derived from an EMBL/GenBank/DDBJ whole genome shotgun (WGS) entry which is preliminary data.</text>
</comment>
<dbReference type="PANTHER" id="PTHR11142">
    <property type="entry name" value="PSEUDOURIDYLATE SYNTHASE"/>
    <property type="match status" value="1"/>
</dbReference>
<evidence type="ECO:0000313" key="12">
    <source>
        <dbReference type="Proteomes" id="UP000355283"/>
    </source>
</evidence>
<evidence type="ECO:0000256" key="3">
    <source>
        <dbReference type="ARBA" id="ARBA00009375"/>
    </source>
</evidence>
<evidence type="ECO:0000313" key="11">
    <source>
        <dbReference type="EMBL" id="TFJ84619.1"/>
    </source>
</evidence>
<dbReference type="InterPro" id="IPR020103">
    <property type="entry name" value="PsdUridine_synth_cat_dom_sf"/>
</dbReference>
<evidence type="ECO:0000256" key="7">
    <source>
        <dbReference type="ARBA" id="ARBA00023242"/>
    </source>
</evidence>
<dbReference type="SUPFAM" id="SSF55120">
    <property type="entry name" value="Pseudouridine synthase"/>
    <property type="match status" value="2"/>
</dbReference>
<dbReference type="FunFam" id="3.30.70.660:FF:000002">
    <property type="entry name" value="tRNA pseudouridine synthase"/>
    <property type="match status" value="1"/>
</dbReference>
<dbReference type="Proteomes" id="UP000355283">
    <property type="component" value="Unassembled WGS sequence"/>
</dbReference>
<dbReference type="AlphaFoldDB" id="A0A4D9D7P8"/>
<comment type="subcellular location">
    <subcellularLocation>
        <location evidence="2">Nucleus</location>
    </subcellularLocation>
</comment>
<sequence>MGRGQGGRWRGRNNGASRGADRAWGRGGRGWGRHGKRGRGGWKGDSTNKRKSDESVAEEGGPKRRCFYEDRAPHSGSYAAKQRHENTEDGQDLLGNKKKVAMIIGYCGTDFQGMQMNPGAITIEAELEKAMYEAGCIKEANFGSLQKIGWSRSGRTDKGVHAAAQVVGCKLHVKMKSKENVDENRKEEEENAEGMGKGGANESLHAGKEGEEGWSSMEIVKEGGPPMGAQEDETSDKVKSKCSESAGAGASATGEGREVPAPGGKVEGREEGGHAPGADSPSEAGGPKKISHENTSGGTIAAPFTTLSTSEGDGESEGRPDALSQEPPHRPPPAPDALAAALEATRMAINRQLPPSIRIHGILRATRGFNAKNDCTRRRYCYWLPTFLLAEVEEVGAWLDGCAQQKKKKAGGGKKGEAGGAQGQGGEEEGKEGAGGADGGVKGGGDGTGKGEEASGGGGEGERAMDGEGMEWEDDEGAGLVGEEEEEEEGEGERGKEEGEREKVASPPLSNPRTARFKGTPLNYPQPDLSALRQCFRSRLRGYRASSRQLERLGRTLRKYVGTHKFHNFSIRMSFRSGSVKRYIMAVEMGDPVVVGEDGGEDSGLEWVCVTLTGQAFLLHQIRKMVAVAIMVSRGSAPATLIEDAYQDVMLTLPMAPSEGLYLDKASFALYNQRATQIGQAASLDWEREEEEEDKGGQAPSLSIEVLRERIRRFVEEEIVGHILRREDQTLVFTKWMYHCRQKYEMGELDAFAARGLTVAEQRSEAPKKQVMAEMMQEREEAARGRRLEQEEGACDERGKEEEKLLVETDQTELEHENIVHGTEDLEGQVANH</sequence>
<comment type="similarity">
    <text evidence="3">Belongs to the tRNA pseudouridine synthase TruA family.</text>
</comment>
<evidence type="ECO:0000256" key="2">
    <source>
        <dbReference type="ARBA" id="ARBA00004123"/>
    </source>
</evidence>
<dbReference type="PANTHER" id="PTHR11142:SF4">
    <property type="entry name" value="PSEUDOURIDYLATE SYNTHASE 1 HOMOLOG"/>
    <property type="match status" value="1"/>
</dbReference>
<feature type="compositionally biased region" description="Basic residues" evidence="9">
    <location>
        <begin position="31"/>
        <end position="40"/>
    </location>
</feature>
<evidence type="ECO:0000259" key="10">
    <source>
        <dbReference type="Pfam" id="PF01416"/>
    </source>
</evidence>
<evidence type="ECO:0000256" key="9">
    <source>
        <dbReference type="SAM" id="MobiDB-lite"/>
    </source>
</evidence>
<comment type="catalytic activity">
    <reaction evidence="1">
        <text>a uridine in mRNA = a pseudouridine in mRNA</text>
        <dbReference type="Rhea" id="RHEA:56644"/>
        <dbReference type="Rhea" id="RHEA-COMP:14658"/>
        <dbReference type="Rhea" id="RHEA-COMP:14659"/>
        <dbReference type="ChEBI" id="CHEBI:65314"/>
        <dbReference type="ChEBI" id="CHEBI:65315"/>
    </reaction>
</comment>
<feature type="compositionally biased region" description="Basic and acidic residues" evidence="9">
    <location>
        <begin position="777"/>
        <end position="824"/>
    </location>
</feature>
<keyword evidence="6" id="KW-0413">Isomerase</keyword>
<dbReference type="EMBL" id="SDOX01000018">
    <property type="protein sequence ID" value="TFJ84619.1"/>
    <property type="molecule type" value="Genomic_DNA"/>
</dbReference>
<evidence type="ECO:0000256" key="8">
    <source>
        <dbReference type="ARBA" id="ARBA00036943"/>
    </source>
</evidence>
<feature type="compositionally biased region" description="Basic and acidic residues" evidence="9">
    <location>
        <begin position="492"/>
        <end position="504"/>
    </location>
</feature>
<dbReference type="GO" id="GO:0031119">
    <property type="term" value="P:tRNA pseudouridine synthesis"/>
    <property type="evidence" value="ECO:0007669"/>
    <property type="project" value="UniProtKB-ARBA"/>
</dbReference>
<evidence type="ECO:0000256" key="4">
    <source>
        <dbReference type="ARBA" id="ARBA00022664"/>
    </source>
</evidence>
<feature type="compositionally biased region" description="Acidic residues" evidence="9">
    <location>
        <begin position="468"/>
        <end position="491"/>
    </location>
</feature>
<name>A0A4D9D7P8_9STRA</name>
<dbReference type="Gene3D" id="3.30.70.660">
    <property type="entry name" value="Pseudouridine synthase I, catalytic domain, C-terminal subdomain"/>
    <property type="match status" value="1"/>
</dbReference>
<dbReference type="Gene3D" id="3.30.70.580">
    <property type="entry name" value="Pseudouridine synthase I, catalytic domain, N-terminal subdomain"/>
    <property type="match status" value="1"/>
</dbReference>
<feature type="compositionally biased region" description="Gly residues" evidence="9">
    <location>
        <begin position="433"/>
        <end position="459"/>
    </location>
</feature>
<dbReference type="InterPro" id="IPR020094">
    <property type="entry name" value="TruA/RsuA/RluB/E/F_N"/>
</dbReference>
<dbReference type="GO" id="GO:0003723">
    <property type="term" value="F:RNA binding"/>
    <property type="evidence" value="ECO:0007669"/>
    <property type="project" value="InterPro"/>
</dbReference>
<dbReference type="GO" id="GO:0009982">
    <property type="term" value="F:pseudouridine synthase activity"/>
    <property type="evidence" value="ECO:0007669"/>
    <property type="project" value="InterPro"/>
</dbReference>
<dbReference type="Pfam" id="PF01416">
    <property type="entry name" value="PseudoU_synth_1"/>
    <property type="match status" value="1"/>
</dbReference>
<dbReference type="InterPro" id="IPR001406">
    <property type="entry name" value="PsdUridine_synth_TruA"/>
</dbReference>
<reference evidence="11 12" key="1">
    <citation type="submission" date="2019-01" db="EMBL/GenBank/DDBJ databases">
        <title>Nuclear Genome Assembly of the Microalgal Biofuel strain Nannochloropsis salina CCMP1776.</title>
        <authorList>
            <person name="Hovde B."/>
        </authorList>
    </citation>
    <scope>NUCLEOTIDE SEQUENCE [LARGE SCALE GENOMIC DNA]</scope>
    <source>
        <strain evidence="11 12">CCMP1776</strain>
    </source>
</reference>
<dbReference type="FunFam" id="3.30.70.580:FF:000002">
    <property type="entry name" value="tRNA pseudouridine synthase"/>
    <property type="match status" value="1"/>
</dbReference>
<feature type="region of interest" description="Disordered" evidence="9">
    <location>
        <begin position="1"/>
        <end position="91"/>
    </location>
</feature>
<feature type="region of interest" description="Disordered" evidence="9">
    <location>
        <begin position="177"/>
        <end position="336"/>
    </location>
</feature>
<evidence type="ECO:0000256" key="6">
    <source>
        <dbReference type="ARBA" id="ARBA00023235"/>
    </source>
</evidence>
<dbReference type="InterPro" id="IPR020095">
    <property type="entry name" value="PsdUridine_synth_TruA_C"/>
</dbReference>
<keyword evidence="4" id="KW-0507">mRNA processing</keyword>
<keyword evidence="12" id="KW-1185">Reference proteome</keyword>
<feature type="domain" description="Pseudouridine synthase I TruA alpha/beta" evidence="10">
    <location>
        <begin position="558"/>
        <end position="668"/>
    </location>
</feature>
<feature type="region of interest" description="Disordered" evidence="9">
    <location>
        <begin position="406"/>
        <end position="524"/>
    </location>
</feature>
<protein>
    <recommendedName>
        <fullName evidence="10">Pseudouridine synthase I TruA alpha/beta domain-containing protein</fullName>
    </recommendedName>
</protein>
<evidence type="ECO:0000256" key="1">
    <source>
        <dbReference type="ARBA" id="ARBA00001166"/>
    </source>
</evidence>